<dbReference type="GO" id="GO:0015074">
    <property type="term" value="P:DNA integration"/>
    <property type="evidence" value="ECO:0007669"/>
    <property type="project" value="InterPro"/>
</dbReference>
<dbReference type="InterPro" id="IPR041588">
    <property type="entry name" value="Integrase_H2C2"/>
</dbReference>
<dbReference type="SUPFAM" id="SSF53098">
    <property type="entry name" value="Ribonuclease H-like"/>
    <property type="match status" value="1"/>
</dbReference>
<dbReference type="Proteomes" id="UP000499080">
    <property type="component" value="Unassembled WGS sequence"/>
</dbReference>
<evidence type="ECO:0000313" key="3">
    <source>
        <dbReference type="EMBL" id="GBN18547.1"/>
    </source>
</evidence>
<keyword evidence="4" id="KW-1185">Reference proteome</keyword>
<dbReference type="PANTHER" id="PTHR47331">
    <property type="entry name" value="PHD-TYPE DOMAIN-CONTAINING PROTEIN"/>
    <property type="match status" value="1"/>
</dbReference>
<reference evidence="3 4" key="1">
    <citation type="journal article" date="2019" name="Sci. Rep.">
        <title>Orb-weaving spider Araneus ventricosus genome elucidates the spidroin gene catalogue.</title>
        <authorList>
            <person name="Kono N."/>
            <person name="Nakamura H."/>
            <person name="Ohtoshi R."/>
            <person name="Moran D.A.P."/>
            <person name="Shinohara A."/>
            <person name="Yoshida Y."/>
            <person name="Fujiwara M."/>
            <person name="Mori M."/>
            <person name="Tomita M."/>
            <person name="Arakawa K."/>
        </authorList>
    </citation>
    <scope>NUCLEOTIDE SEQUENCE [LARGE SCALE GENOMIC DNA]</scope>
</reference>
<dbReference type="PROSITE" id="PS50994">
    <property type="entry name" value="INTEGRASE"/>
    <property type="match status" value="1"/>
</dbReference>
<dbReference type="GO" id="GO:0003676">
    <property type="term" value="F:nucleic acid binding"/>
    <property type="evidence" value="ECO:0007669"/>
    <property type="project" value="InterPro"/>
</dbReference>
<organism evidence="3 4">
    <name type="scientific">Araneus ventricosus</name>
    <name type="common">Orbweaver spider</name>
    <name type="synonym">Epeira ventricosa</name>
    <dbReference type="NCBI Taxonomy" id="182803"/>
    <lineage>
        <taxon>Eukaryota</taxon>
        <taxon>Metazoa</taxon>
        <taxon>Ecdysozoa</taxon>
        <taxon>Arthropoda</taxon>
        <taxon>Chelicerata</taxon>
        <taxon>Arachnida</taxon>
        <taxon>Araneae</taxon>
        <taxon>Araneomorphae</taxon>
        <taxon>Entelegynae</taxon>
        <taxon>Araneoidea</taxon>
        <taxon>Araneidae</taxon>
        <taxon>Araneus</taxon>
    </lineage>
</organism>
<sequence length="470" mass="54389">MCERALRNGLLDDYKAVFKEWEELKIIEKIDCEASEISSERKKVRLCNLNLSEEKVPWYARKFSKFHSILRLVAWVLRFINNIRSRINERKRGQLTVEEIESAEIQLIRSVQAQSFPDEKSIPNMCVFRDENNIIRVKTRFTERIDTPQFLSPILLPNNCIFTQRLVEHLHIENYQAGTHLLLSIIREKYWILGGRRTVRKVWNACLKCRRFKRKSPTADPVSLPADRVEDAAVFEVVGVDLAGPLYIKRGTKVCAVLYTCALYRALHLELVSSLSTDAFLLSFRRFVARRGRPRIIYSNNGTNFRGAYNELAAIDWNEVSRYAEIQRITWKFIPPTAAWWGGFWERLVRTVKELLRRTLELIPGKDGLVITVKLKTRSSTIIRPIQRVFPLELSGNDLTSLPLQKVQLTELSVNSPNPETPVKFPIPETSVKSPISDPSKANQPQLSRCGRAIKRPKRLNLVTLNYVFE</sequence>
<feature type="region of interest" description="Disordered" evidence="1">
    <location>
        <begin position="423"/>
        <end position="447"/>
    </location>
</feature>
<dbReference type="InterPro" id="IPR001584">
    <property type="entry name" value="Integrase_cat-core"/>
</dbReference>
<comment type="caution">
    <text evidence="3">The sequence shown here is derived from an EMBL/GenBank/DDBJ whole genome shotgun (WGS) entry which is preliminary data.</text>
</comment>
<accession>A0A4Y2LYP5</accession>
<dbReference type="PANTHER" id="PTHR47331:SF1">
    <property type="entry name" value="GAG-LIKE PROTEIN"/>
    <property type="match status" value="1"/>
</dbReference>
<protein>
    <recommendedName>
        <fullName evidence="2">Integrase catalytic domain-containing protein</fullName>
    </recommendedName>
</protein>
<dbReference type="InterPro" id="IPR036397">
    <property type="entry name" value="RNaseH_sf"/>
</dbReference>
<name>A0A4Y2LYP5_ARAVE</name>
<dbReference type="Gene3D" id="3.30.420.10">
    <property type="entry name" value="Ribonuclease H-like superfamily/Ribonuclease H"/>
    <property type="match status" value="1"/>
</dbReference>
<dbReference type="AlphaFoldDB" id="A0A4Y2LYP5"/>
<evidence type="ECO:0000256" key="1">
    <source>
        <dbReference type="SAM" id="MobiDB-lite"/>
    </source>
</evidence>
<evidence type="ECO:0000259" key="2">
    <source>
        <dbReference type="PROSITE" id="PS50994"/>
    </source>
</evidence>
<proteinExistence type="predicted"/>
<dbReference type="EMBL" id="BGPR01006388">
    <property type="protein sequence ID" value="GBN18547.1"/>
    <property type="molecule type" value="Genomic_DNA"/>
</dbReference>
<dbReference type="OrthoDB" id="6433745at2759"/>
<dbReference type="Pfam" id="PF17921">
    <property type="entry name" value="Integrase_H2C2"/>
    <property type="match status" value="1"/>
</dbReference>
<dbReference type="InterPro" id="IPR012337">
    <property type="entry name" value="RNaseH-like_sf"/>
</dbReference>
<gene>
    <name evidence="3" type="ORF">AVEN_162308_1</name>
</gene>
<feature type="domain" description="Integrase catalytic" evidence="2">
    <location>
        <begin position="221"/>
        <end position="399"/>
    </location>
</feature>
<evidence type="ECO:0000313" key="4">
    <source>
        <dbReference type="Proteomes" id="UP000499080"/>
    </source>
</evidence>